<evidence type="ECO:0000256" key="1">
    <source>
        <dbReference type="SAM" id="MobiDB-lite"/>
    </source>
</evidence>
<evidence type="ECO:0000313" key="2">
    <source>
        <dbReference type="EMBL" id="MBB4882385.1"/>
    </source>
</evidence>
<dbReference type="OrthoDB" id="5242426at2"/>
<organism evidence="2 3">
    <name type="scientific">Micrococcus flavus</name>
    <dbReference type="NCBI Taxonomy" id="384602"/>
    <lineage>
        <taxon>Bacteria</taxon>
        <taxon>Bacillati</taxon>
        <taxon>Actinomycetota</taxon>
        <taxon>Actinomycetes</taxon>
        <taxon>Micrococcales</taxon>
        <taxon>Micrococcaceae</taxon>
        <taxon>Micrococcus</taxon>
    </lineage>
</organism>
<evidence type="ECO:0000313" key="3">
    <source>
        <dbReference type="Proteomes" id="UP000560081"/>
    </source>
</evidence>
<reference evidence="2 3" key="1">
    <citation type="submission" date="2020-08" db="EMBL/GenBank/DDBJ databases">
        <title>Sequencing the genomes of 1000 actinobacteria strains.</title>
        <authorList>
            <person name="Klenk H.-P."/>
        </authorList>
    </citation>
    <scope>NUCLEOTIDE SEQUENCE [LARGE SCALE GENOMIC DNA]</scope>
    <source>
        <strain evidence="2 3">DSM 19079</strain>
    </source>
</reference>
<dbReference type="Proteomes" id="UP000560081">
    <property type="component" value="Unassembled WGS sequence"/>
</dbReference>
<dbReference type="EMBL" id="JACHMC010000001">
    <property type="protein sequence ID" value="MBB4882385.1"/>
    <property type="molecule type" value="Genomic_DNA"/>
</dbReference>
<keyword evidence="3" id="KW-1185">Reference proteome</keyword>
<feature type="region of interest" description="Disordered" evidence="1">
    <location>
        <begin position="1"/>
        <end position="22"/>
    </location>
</feature>
<gene>
    <name evidence="2" type="ORF">BJ976_000736</name>
</gene>
<accession>A0A4Y8X413</accession>
<protein>
    <submittedName>
        <fullName evidence="2">Uncharacterized protein</fullName>
    </submittedName>
</protein>
<dbReference type="AlphaFoldDB" id="A0A4Y8X413"/>
<sequence length="365" mass="37882">MPEAVLPERPRPRALGGTPWRGTDAAEAVTTALGELGDGHRPLLPELPDRGPGADAAGRSAALLAELSVDLQPHGWRVSPPSAVASGMDRRRAQSFWREDLLRWTDTAGAEGLTAAPLTVRVLGPLSLLGSLWLPGGERVLVDSGARRDVVGSYREGLASAVDRWRSATGAGQVGVVVDEPLAAAVLAGKLATASGYRTVRSLPRDEARAAWRDALADLAGVGANWVWLDPHAGEADVVDLALLAAESLPPSAEDDAAPPVRLTVPVGALESAAPGGDGRLPAGSPAATPRAWDVVAGWIDAGRGLALRGVRPAELLRTWDRLGLDPALAAGLDLTVAGPATAAGLRRLRQDAEELEARVRELLG</sequence>
<proteinExistence type="predicted"/>
<dbReference type="RefSeq" id="WP_135029557.1">
    <property type="nucleotide sequence ID" value="NZ_BMLA01000005.1"/>
</dbReference>
<feature type="compositionally biased region" description="Basic and acidic residues" evidence="1">
    <location>
        <begin position="1"/>
        <end position="11"/>
    </location>
</feature>
<comment type="caution">
    <text evidence="2">The sequence shown here is derived from an EMBL/GenBank/DDBJ whole genome shotgun (WGS) entry which is preliminary data.</text>
</comment>
<name>A0A4Y8X413_9MICC</name>